<proteinExistence type="predicted"/>
<accession>A0A2V1KAL8</accession>
<dbReference type="InterPro" id="IPR000182">
    <property type="entry name" value="GNAT_dom"/>
</dbReference>
<feature type="domain" description="N-acetyltransferase" evidence="1">
    <location>
        <begin position="6"/>
        <end position="166"/>
    </location>
</feature>
<keyword evidence="2" id="KW-0808">Transferase</keyword>
<dbReference type="SUPFAM" id="SSF55729">
    <property type="entry name" value="Acyl-CoA N-acyltransferases (Nat)"/>
    <property type="match status" value="1"/>
</dbReference>
<evidence type="ECO:0000313" key="2">
    <source>
        <dbReference type="EMBL" id="PWF27360.1"/>
    </source>
</evidence>
<evidence type="ECO:0000259" key="1">
    <source>
        <dbReference type="PROSITE" id="PS51186"/>
    </source>
</evidence>
<keyword evidence="3" id="KW-1185">Reference proteome</keyword>
<dbReference type="Proteomes" id="UP000245283">
    <property type="component" value="Unassembled WGS sequence"/>
</dbReference>
<dbReference type="AlphaFoldDB" id="A0A2V1KAL8"/>
<dbReference type="GO" id="GO:0016747">
    <property type="term" value="F:acyltransferase activity, transferring groups other than amino-acyl groups"/>
    <property type="evidence" value="ECO:0007669"/>
    <property type="project" value="InterPro"/>
</dbReference>
<dbReference type="Gene3D" id="3.40.630.30">
    <property type="match status" value="1"/>
</dbReference>
<sequence length="179" mass="20624">MSVTLVPFQPEDPADREAFVDFMTSNYFPFHVLSRPSADFVEKRITEGAYTDDDHATYWLEKKWKGRLGLVIFEDLNEDAPLFDVRLSEAVRGQGLGVECLKAIADFAFSTMPEISRLEGQTREDNVPMRRVFESARWVQEAYYREAWPVEGGDPVASVAYAILRRDWEHGTVTPLNWR</sequence>
<dbReference type="PROSITE" id="PS51186">
    <property type="entry name" value="GNAT"/>
    <property type="match status" value="1"/>
</dbReference>
<protein>
    <submittedName>
        <fullName evidence="2">N-acetyltransferase</fullName>
    </submittedName>
</protein>
<gene>
    <name evidence="2" type="ORF">DD236_02950</name>
</gene>
<dbReference type="Pfam" id="PF13302">
    <property type="entry name" value="Acetyltransf_3"/>
    <property type="match status" value="1"/>
</dbReference>
<dbReference type="EMBL" id="QETB01000001">
    <property type="protein sequence ID" value="PWF27360.1"/>
    <property type="molecule type" value="Genomic_DNA"/>
</dbReference>
<reference evidence="3" key="1">
    <citation type="submission" date="2018-05" db="EMBL/GenBank/DDBJ databases">
        <authorList>
            <person name="Li Y."/>
        </authorList>
    </citation>
    <scope>NUCLEOTIDE SEQUENCE [LARGE SCALE GENOMIC DNA]</scope>
    <source>
        <strain evidence="3">sk1b4</strain>
    </source>
</reference>
<comment type="caution">
    <text evidence="2">The sequence shown here is derived from an EMBL/GenBank/DDBJ whole genome shotgun (WGS) entry which is preliminary data.</text>
</comment>
<evidence type="ECO:0000313" key="3">
    <source>
        <dbReference type="Proteomes" id="UP000245283"/>
    </source>
</evidence>
<dbReference type="InterPro" id="IPR016181">
    <property type="entry name" value="Acyl_CoA_acyltransferase"/>
</dbReference>
<organism evidence="2 3">
    <name type="scientific">Ancrocorticia populi</name>
    <dbReference type="NCBI Taxonomy" id="2175228"/>
    <lineage>
        <taxon>Bacteria</taxon>
        <taxon>Bacillati</taxon>
        <taxon>Actinomycetota</taxon>
        <taxon>Actinomycetes</taxon>
        <taxon>Actinomycetales</taxon>
        <taxon>Actinomycetaceae</taxon>
        <taxon>Ancrocorticia</taxon>
    </lineage>
</organism>
<name>A0A2V1KAL8_9ACTO</name>
<dbReference type="RefSeq" id="WP_109092860.1">
    <property type="nucleotide sequence ID" value="NZ_QETB01000001.1"/>
</dbReference>
<dbReference type="OrthoDB" id="9799321at2"/>